<dbReference type="RefSeq" id="WP_088731536.1">
    <property type="nucleotide sequence ID" value="NZ_CP022118.1"/>
</dbReference>
<dbReference type="Pfam" id="PF03412">
    <property type="entry name" value="Peptidase_C39"/>
    <property type="match status" value="1"/>
</dbReference>
<dbReference type="CDD" id="cd18567">
    <property type="entry name" value="ABC_6TM_CvaB_RaxB_like"/>
    <property type="match status" value="1"/>
</dbReference>
<dbReference type="Pfam" id="PF00005">
    <property type="entry name" value="ABC_tran"/>
    <property type="match status" value="1"/>
</dbReference>
<keyword evidence="3" id="KW-0547">Nucleotide-binding</keyword>
<dbReference type="InterPro" id="IPR005074">
    <property type="entry name" value="Peptidase_C39"/>
</dbReference>
<dbReference type="Gene3D" id="1.20.1560.10">
    <property type="entry name" value="ABC transporter type 1, transmembrane domain"/>
    <property type="match status" value="1"/>
</dbReference>
<dbReference type="GO" id="GO:0006508">
    <property type="term" value="P:proteolysis"/>
    <property type="evidence" value="ECO:0007669"/>
    <property type="project" value="InterPro"/>
</dbReference>
<dbReference type="InterPro" id="IPR017871">
    <property type="entry name" value="ABC_transporter-like_CS"/>
</dbReference>
<feature type="domain" description="ABC transporter" evidence="8">
    <location>
        <begin position="492"/>
        <end position="703"/>
    </location>
</feature>
<evidence type="ECO:0000313" key="13">
    <source>
        <dbReference type="Proteomes" id="UP000197157"/>
    </source>
</evidence>
<evidence type="ECO:0000256" key="5">
    <source>
        <dbReference type="ARBA" id="ARBA00022989"/>
    </source>
</evidence>
<dbReference type="PANTHER" id="PTHR24221">
    <property type="entry name" value="ATP-BINDING CASSETTE SUB-FAMILY B"/>
    <property type="match status" value="1"/>
</dbReference>
<dbReference type="GO" id="GO:0005524">
    <property type="term" value="F:ATP binding"/>
    <property type="evidence" value="ECO:0007669"/>
    <property type="project" value="UniProtKB-KW"/>
</dbReference>
<evidence type="ECO:0000313" key="11">
    <source>
        <dbReference type="EMBL" id="ASG19180.1"/>
    </source>
</evidence>
<dbReference type="GO" id="GO:0034040">
    <property type="term" value="F:ATPase-coupled lipid transmembrane transporter activity"/>
    <property type="evidence" value="ECO:0007669"/>
    <property type="project" value="TreeGrafter"/>
</dbReference>
<evidence type="ECO:0000313" key="12">
    <source>
        <dbReference type="EMBL" id="ASG19183.1"/>
    </source>
</evidence>
<dbReference type="Pfam" id="PF00664">
    <property type="entry name" value="ABC_membrane"/>
    <property type="match status" value="1"/>
</dbReference>
<dbReference type="AlphaFoldDB" id="A0A241PY36"/>
<dbReference type="SUPFAM" id="SSF90123">
    <property type="entry name" value="ABC transporter transmembrane region"/>
    <property type="match status" value="1"/>
</dbReference>
<dbReference type="InterPro" id="IPR039421">
    <property type="entry name" value="Type_1_exporter"/>
</dbReference>
<dbReference type="PROSITE" id="PS50929">
    <property type="entry name" value="ABC_TM1F"/>
    <property type="match status" value="1"/>
</dbReference>
<dbReference type="GO" id="GO:0016887">
    <property type="term" value="F:ATP hydrolysis activity"/>
    <property type="evidence" value="ECO:0007669"/>
    <property type="project" value="InterPro"/>
</dbReference>
<keyword evidence="5 7" id="KW-1133">Transmembrane helix</keyword>
<sequence length="704" mass="78891">MNNETLKKYVSRLELRLFKRVPIVHQTESSECGLACLAMVCGHYGKNIDLISLRQRFNLSSRGSSLASIRAIATQMEMTTRALSLELDEINALRRPSILHWNFNHFVVLVGVKRNGFILHDPARGRITVSKEEASKSFTGIALELWPGSSFKRRRVKKRLNLVTLINSVHGIKGALLKIFALSLVVEAIGLILPIGTQLVMDHALPASDRGLLSMICISLMFFILLRATVSTSRAWISLIMGTLINIQWQSGLFSHLLRLPLSYFERRKLGDIQSRFGSLNTLRTTFTTSVVGAIMDGIMVGGLLIMMVLYGKNLTWAVLGFTAVYIAIRLFTYSYYRQLSEEQMIREARVSSYFMETLYGIAAVKMQGMTDRRHTHWFNLQTDAINTGIRVTKMDLFFGGLNTFVSACEQTVILWLGISLVMNNEMTIGMFVAFGAYRAQFSDRISTLVGFLLQLRMTSLHNERISDIALNEQEPVKPDTPRPEKITPVSLEAKSIMYRYDKQSTPVFRDLNLTVSPGESVAITGPSGSGKTTLMKVLCGLFEADSGRILIDGTDIQQTGVNNYRKITGCVMQDDRLFSGTIRENICGFLEDIDESWMIECAKASFIHDTIMSMPMGYDTLTGELGEGLSGGQKQRLFIARALYRKPCILFMDEATSALDSESESYVNSAIKHLNITRVIIAHRESTIRSADRIFSLASQKLN</sequence>
<dbReference type="InterPro" id="IPR003593">
    <property type="entry name" value="AAA+_ATPase"/>
</dbReference>
<dbReference type="InterPro" id="IPR003439">
    <property type="entry name" value="ABC_transporter-like_ATP-bd"/>
</dbReference>
<keyword evidence="2 7" id="KW-0812">Transmembrane</keyword>
<feature type="transmembrane region" description="Helical" evidence="7">
    <location>
        <begin position="212"/>
        <end position="230"/>
    </location>
</feature>
<evidence type="ECO:0000256" key="7">
    <source>
        <dbReference type="SAM" id="Phobius"/>
    </source>
</evidence>
<evidence type="ECO:0000256" key="2">
    <source>
        <dbReference type="ARBA" id="ARBA00022692"/>
    </source>
</evidence>
<dbReference type="EMBL" id="CP022118">
    <property type="protein sequence ID" value="ASG19183.1"/>
    <property type="molecule type" value="Genomic_DNA"/>
</dbReference>
<evidence type="ECO:0000256" key="1">
    <source>
        <dbReference type="ARBA" id="ARBA00004651"/>
    </source>
</evidence>
<dbReference type="Gene3D" id="3.40.50.300">
    <property type="entry name" value="P-loop containing nucleotide triphosphate hydrolases"/>
    <property type="match status" value="1"/>
</dbReference>
<organism evidence="12 13">
    <name type="scientific">Salmonella enterica subsp. enterica serovar Macclesfield str. S-1643</name>
    <dbReference type="NCBI Taxonomy" id="1242107"/>
    <lineage>
        <taxon>Bacteria</taxon>
        <taxon>Pseudomonadati</taxon>
        <taxon>Pseudomonadota</taxon>
        <taxon>Gammaproteobacteria</taxon>
        <taxon>Enterobacterales</taxon>
        <taxon>Enterobacteriaceae</taxon>
        <taxon>Salmonella</taxon>
    </lineage>
</organism>
<dbReference type="InterPro" id="IPR036640">
    <property type="entry name" value="ABC1_TM_sf"/>
</dbReference>
<feature type="domain" description="Peptidase C39" evidence="10">
    <location>
        <begin position="26"/>
        <end position="145"/>
    </location>
</feature>
<feature type="transmembrane region" description="Helical" evidence="7">
    <location>
        <begin position="175"/>
        <end position="200"/>
    </location>
</feature>
<accession>A0A241PY36</accession>
<dbReference type="InterPro" id="IPR033838">
    <property type="entry name" value="CvaB_peptidase"/>
</dbReference>
<keyword evidence="12" id="KW-0614">Plasmid</keyword>
<dbReference type="PANTHER" id="PTHR24221:SF606">
    <property type="entry name" value="COLICIN V SECRETION-PROCESSING ATP-BINDING PROTEIN"/>
    <property type="match status" value="1"/>
</dbReference>
<name>A0A241PY36_SALET</name>
<dbReference type="PROSITE" id="PS50893">
    <property type="entry name" value="ABC_TRANSPORTER_2"/>
    <property type="match status" value="1"/>
</dbReference>
<dbReference type="Gene3D" id="3.90.70.10">
    <property type="entry name" value="Cysteine proteinases"/>
    <property type="match status" value="1"/>
</dbReference>
<keyword evidence="4" id="KW-0067">ATP-binding</keyword>
<feature type="domain" description="ABC transmembrane type-1" evidence="9">
    <location>
        <begin position="179"/>
        <end position="458"/>
    </location>
</feature>
<dbReference type="EMBL" id="CP022118">
    <property type="protein sequence ID" value="ASG19180.1"/>
    <property type="molecule type" value="Genomic_DNA"/>
</dbReference>
<protein>
    <submittedName>
        <fullName evidence="12">Colicin V synthesis protein</fullName>
    </submittedName>
</protein>
<dbReference type="InterPro" id="IPR027417">
    <property type="entry name" value="P-loop_NTPase"/>
</dbReference>
<dbReference type="SMART" id="SM00382">
    <property type="entry name" value="AAA"/>
    <property type="match status" value="1"/>
</dbReference>
<evidence type="ECO:0000259" key="8">
    <source>
        <dbReference type="PROSITE" id="PS50893"/>
    </source>
</evidence>
<dbReference type="PROSITE" id="PS00211">
    <property type="entry name" value="ABC_TRANSPORTER_1"/>
    <property type="match status" value="1"/>
</dbReference>
<proteinExistence type="predicted"/>
<dbReference type="GO" id="GO:0005886">
    <property type="term" value="C:plasma membrane"/>
    <property type="evidence" value="ECO:0007669"/>
    <property type="project" value="UniProtKB-SubCell"/>
</dbReference>
<dbReference type="CDD" id="cd02419">
    <property type="entry name" value="Peptidase_C39C"/>
    <property type="match status" value="1"/>
</dbReference>
<dbReference type="GO" id="GO:0140359">
    <property type="term" value="F:ABC-type transporter activity"/>
    <property type="evidence" value="ECO:0007669"/>
    <property type="project" value="InterPro"/>
</dbReference>
<feature type="transmembrane region" description="Helical" evidence="7">
    <location>
        <begin position="317"/>
        <end position="337"/>
    </location>
</feature>
<dbReference type="PROSITE" id="PS50990">
    <property type="entry name" value="PEPTIDASE_C39"/>
    <property type="match status" value="1"/>
</dbReference>
<dbReference type="Proteomes" id="UP000197157">
    <property type="component" value="Plasmid unnamed1"/>
</dbReference>
<evidence type="ECO:0000256" key="6">
    <source>
        <dbReference type="ARBA" id="ARBA00023136"/>
    </source>
</evidence>
<gene>
    <name evidence="11" type="ORF">LFZ25_25555</name>
    <name evidence="12" type="ORF">LFZ25_25590</name>
</gene>
<keyword evidence="6 7" id="KW-0472">Membrane</keyword>
<feature type="transmembrane region" description="Helical" evidence="7">
    <location>
        <begin position="286"/>
        <end position="311"/>
    </location>
</feature>
<reference evidence="12 13" key="1">
    <citation type="submission" date="2017-06" db="EMBL/GenBank/DDBJ databases">
        <title>Salmonella reference genomes for public health.</title>
        <authorList>
            <person name="Robertson J."/>
            <person name="Yoshida C."/>
            <person name="Gurnik S."/>
            <person name="Nash J."/>
        </authorList>
    </citation>
    <scope>NUCLEOTIDE SEQUENCE [LARGE SCALE GENOMIC DNA]</scope>
    <source>
        <strain evidence="12 13">S-1643</strain>
        <plasmid evidence="13">Plasmid unnamed1</plasmid>
        <plasmid evidence="12">unnamed1</plasmid>
    </source>
</reference>
<evidence type="ECO:0000256" key="4">
    <source>
        <dbReference type="ARBA" id="ARBA00022840"/>
    </source>
</evidence>
<dbReference type="SUPFAM" id="SSF52540">
    <property type="entry name" value="P-loop containing nucleoside triphosphate hydrolases"/>
    <property type="match status" value="1"/>
</dbReference>
<evidence type="ECO:0000256" key="3">
    <source>
        <dbReference type="ARBA" id="ARBA00022741"/>
    </source>
</evidence>
<dbReference type="GO" id="GO:0008234">
    <property type="term" value="F:cysteine-type peptidase activity"/>
    <property type="evidence" value="ECO:0007669"/>
    <property type="project" value="InterPro"/>
</dbReference>
<geneLocation type="plasmid" evidence="12">
    <name>unnamed1</name>
</geneLocation>
<comment type="subcellular location">
    <subcellularLocation>
        <location evidence="1">Cell membrane</location>
        <topology evidence="1">Multi-pass membrane protein</topology>
    </subcellularLocation>
</comment>
<dbReference type="InterPro" id="IPR011527">
    <property type="entry name" value="ABC1_TM_dom"/>
</dbReference>
<evidence type="ECO:0000259" key="10">
    <source>
        <dbReference type="PROSITE" id="PS50990"/>
    </source>
</evidence>
<evidence type="ECO:0000259" key="9">
    <source>
        <dbReference type="PROSITE" id="PS50929"/>
    </source>
</evidence>